<organism evidence="3 4">
    <name type="scientific">Meridianimarinicoccus roseus</name>
    <dbReference type="NCBI Taxonomy" id="2072018"/>
    <lineage>
        <taxon>Bacteria</taxon>
        <taxon>Pseudomonadati</taxon>
        <taxon>Pseudomonadota</taxon>
        <taxon>Alphaproteobacteria</taxon>
        <taxon>Rhodobacterales</taxon>
        <taxon>Paracoccaceae</taxon>
        <taxon>Meridianimarinicoccus</taxon>
    </lineage>
</organism>
<dbReference type="Proteomes" id="UP000245680">
    <property type="component" value="Unassembled WGS sequence"/>
</dbReference>
<feature type="region of interest" description="Disordered" evidence="1">
    <location>
        <begin position="523"/>
        <end position="562"/>
    </location>
</feature>
<evidence type="ECO:0000256" key="1">
    <source>
        <dbReference type="SAM" id="MobiDB-lite"/>
    </source>
</evidence>
<keyword evidence="4" id="KW-1185">Reference proteome</keyword>
<dbReference type="AlphaFoldDB" id="A0A2V2LFI7"/>
<feature type="signal peptide" evidence="2">
    <location>
        <begin position="1"/>
        <end position="23"/>
    </location>
</feature>
<name>A0A2V2LFI7_9RHOB</name>
<sequence>MGRLWGPLGVLALYALAPGSAPAQQDPAQVIAQTSPDPAIIADGIAPVTPANTRRNRFQGTIDVFLVPEPGRDALPVIDPERDSPEAGVLRRLVASGKAAGLADVIYDNRDQEHSSLQPGLFPQVSRTRYDDVFKREYLHHGVAGRMMFSLPTVGNSSTALTQGPIARSNARIALADQVSAMRTFRLYASNHMYVYPEHRDYDADLGDRLYSSAPYFMVSQGSSYRDQPFVEALLTVLAAFRPDTRAKLVELGLLAPTAQMVLRRTLDRVRGVSDYLSPIAHPVVFENLQLRLAAAVAYANSITPETIPPMVKLTVLSDFPSVPGQDYLAVNLSESLFTTPSAVARLWRSFAYSRSMAISAAATEDPNGRPLRYHWVLLQGDPARVRILPQGESGETARIEMDWHDPFPARPQLDLQSARVDIGVFADNGVHISAPATVSVLFPTHQAREYRAAAGGQMRLHAIDYTEGPESVPRRDAVIWPEAPWRDTLEWGEDSRVAVIERSFHGTGQVQKLRRVADGWTRGGGADSSAIRHEARRVPPGVLALDAGDGEPPQDAPGDGQ</sequence>
<evidence type="ECO:0000313" key="4">
    <source>
        <dbReference type="Proteomes" id="UP000245680"/>
    </source>
</evidence>
<proteinExistence type="predicted"/>
<comment type="caution">
    <text evidence="3">The sequence shown here is derived from an EMBL/GenBank/DDBJ whole genome shotgun (WGS) entry which is preliminary data.</text>
</comment>
<accession>A0A2V2LFI7</accession>
<keyword evidence="2" id="KW-0732">Signal</keyword>
<dbReference type="RefSeq" id="WP_109809993.1">
    <property type="nucleotide sequence ID" value="NZ_QGKU01000004.1"/>
</dbReference>
<dbReference type="OrthoDB" id="175605at2"/>
<gene>
    <name evidence="3" type="ORF">DKT77_01600</name>
</gene>
<reference evidence="3 4" key="1">
    <citation type="submission" date="2018-05" db="EMBL/GenBank/DDBJ databases">
        <title>Rhodobacteraceae gen. nov., sp. nov. isolated from sea water.</title>
        <authorList>
            <person name="Ren Y."/>
        </authorList>
    </citation>
    <scope>NUCLEOTIDE SEQUENCE [LARGE SCALE GENOMIC DNA]</scope>
    <source>
        <strain evidence="3 4">TG-679</strain>
    </source>
</reference>
<dbReference type="EMBL" id="QGKU01000004">
    <property type="protein sequence ID" value="PWR04398.1"/>
    <property type="molecule type" value="Genomic_DNA"/>
</dbReference>
<evidence type="ECO:0000313" key="3">
    <source>
        <dbReference type="EMBL" id="PWR04398.1"/>
    </source>
</evidence>
<feature type="chain" id="PRO_5015987579" evidence="2">
    <location>
        <begin position="24"/>
        <end position="562"/>
    </location>
</feature>
<evidence type="ECO:0000256" key="2">
    <source>
        <dbReference type="SAM" id="SignalP"/>
    </source>
</evidence>
<protein>
    <submittedName>
        <fullName evidence="3">Uncharacterized protein</fullName>
    </submittedName>
</protein>